<feature type="chain" id="PRO_5043576735" evidence="1">
    <location>
        <begin position="24"/>
        <end position="405"/>
    </location>
</feature>
<dbReference type="Proteomes" id="UP000613768">
    <property type="component" value="Unassembled WGS sequence"/>
</dbReference>
<evidence type="ECO:0000256" key="1">
    <source>
        <dbReference type="SAM" id="SignalP"/>
    </source>
</evidence>
<proteinExistence type="predicted"/>
<name>A0AAW3ZJ01_9GAMM</name>
<keyword evidence="3" id="KW-1185">Reference proteome</keyword>
<feature type="signal peptide" evidence="1">
    <location>
        <begin position="1"/>
        <end position="23"/>
    </location>
</feature>
<reference evidence="2 3" key="1">
    <citation type="submission" date="2020-09" db="EMBL/GenBank/DDBJ databases">
        <title>Pseudoxanthomonas sp. CAU 1598 isolated from sand of Yaerae Beach.</title>
        <authorList>
            <person name="Kim W."/>
        </authorList>
    </citation>
    <scope>NUCLEOTIDE SEQUENCE [LARGE SCALE GENOMIC DNA]</scope>
    <source>
        <strain evidence="2 3">CAU 1598</strain>
    </source>
</reference>
<keyword evidence="1" id="KW-0732">Signal</keyword>
<sequence length="405" mass="43647">MLNTRTRGATLLLLGLCCGLVRADVGPEFDGTWFNPEQSGHGFSIEVVNDQRAVALWYSYDLDGNPLTLYLDGEIEGSRIEGPLYAPRGMRFGEFDPADIELPVWGSMAIDFSDCNSATVSYQPSADGFPAGSLPIQRLVKFAGPACELSTAPGLPSGVYQGDQVFTALLDQSGQWYGIGSGGYWAGDHSTGATLPGSFVLRGEVVSQSAGRAVLQQRRLPNDWLCILGPNFGSEQCVVPSWPEDTPRYDFMVKSSKAVGIHWPDPVSDDSLSTVEGPSSYSPSDPFGALAGQAGWLGLEYRFPLTGDNLEAPKGRLQVQANGALCVRFESSSDCLYRGQLQLPAVGSGQHYFQFELQRVENPLEQPLRGIGWIDVQAIVTTRPVTLHLIGDNGTHGIGLRASNP</sequence>
<evidence type="ECO:0000313" key="3">
    <source>
        <dbReference type="Proteomes" id="UP000613768"/>
    </source>
</evidence>
<accession>A0AAW3ZJ01</accession>
<evidence type="ECO:0000313" key="2">
    <source>
        <dbReference type="EMBL" id="MBD8525204.1"/>
    </source>
</evidence>
<organism evidence="2 3">
    <name type="scientific">Pseudomarimonas arenosa</name>
    <dbReference type="NCBI Taxonomy" id="2774145"/>
    <lineage>
        <taxon>Bacteria</taxon>
        <taxon>Pseudomonadati</taxon>
        <taxon>Pseudomonadota</taxon>
        <taxon>Gammaproteobacteria</taxon>
        <taxon>Lysobacterales</taxon>
        <taxon>Lysobacteraceae</taxon>
        <taxon>Pseudomarimonas</taxon>
    </lineage>
</organism>
<comment type="caution">
    <text evidence="2">The sequence shown here is derived from an EMBL/GenBank/DDBJ whole genome shotgun (WGS) entry which is preliminary data.</text>
</comment>
<dbReference type="AlphaFoldDB" id="A0AAW3ZJ01"/>
<protein>
    <submittedName>
        <fullName evidence="2">Uncharacterized protein</fullName>
    </submittedName>
</protein>
<dbReference type="EMBL" id="JACYTR010000007">
    <property type="protein sequence ID" value="MBD8525204.1"/>
    <property type="molecule type" value="Genomic_DNA"/>
</dbReference>
<dbReference type="RefSeq" id="WP_192028547.1">
    <property type="nucleotide sequence ID" value="NZ_JACYTR010000007.1"/>
</dbReference>
<gene>
    <name evidence="2" type="ORF">IFO71_05555</name>
</gene>